<evidence type="ECO:0000313" key="2">
    <source>
        <dbReference type="EMBL" id="PLZ95445.1"/>
    </source>
</evidence>
<dbReference type="Pfam" id="PF13340">
    <property type="entry name" value="DUF4096"/>
    <property type="match status" value="1"/>
</dbReference>
<comment type="caution">
    <text evidence="2">The sequence shown here is derived from an EMBL/GenBank/DDBJ whole genome shotgun (WGS) entry which is preliminary data.</text>
</comment>
<evidence type="ECO:0000259" key="1">
    <source>
        <dbReference type="Pfam" id="PF13340"/>
    </source>
</evidence>
<gene>
    <name evidence="2" type="ORF">CEN50_22310</name>
</gene>
<feature type="non-terminal residue" evidence="2">
    <location>
        <position position="70"/>
    </location>
</feature>
<protein>
    <submittedName>
        <fullName evidence="2">IS5/IS1182 family transposase</fullName>
    </submittedName>
</protein>
<organism evidence="2 3">
    <name type="scientific">Fischerella thermalis CCMEE 5268</name>
    <dbReference type="NCBI Taxonomy" id="2019662"/>
    <lineage>
        <taxon>Bacteria</taxon>
        <taxon>Bacillati</taxon>
        <taxon>Cyanobacteriota</taxon>
        <taxon>Cyanophyceae</taxon>
        <taxon>Nostocales</taxon>
        <taxon>Hapalosiphonaceae</taxon>
        <taxon>Fischerella</taxon>
    </lineage>
</organism>
<dbReference type="RefSeq" id="WP_146006271.1">
    <property type="nucleotide sequence ID" value="NZ_NMQA01000308.1"/>
</dbReference>
<sequence length="70" mass="8232">MSKTYQSNPSLAQYQLISDLIPEAKPGGRKREVHLWEVLNAIFYILVEGVRWRSLPGDFPAWQTVYTYFR</sequence>
<accession>A0A2N6KAV0</accession>
<dbReference type="PANTHER" id="PTHR30007:SF0">
    <property type="entry name" value="TRANSPOSASE"/>
    <property type="match status" value="1"/>
</dbReference>
<feature type="domain" description="Insertion element IS402-like" evidence="1">
    <location>
        <begin position="12"/>
        <end position="70"/>
    </location>
</feature>
<name>A0A2N6KAV0_9CYAN</name>
<dbReference type="AlphaFoldDB" id="A0A2N6KAV0"/>
<reference evidence="2 3" key="1">
    <citation type="submission" date="2017-07" db="EMBL/GenBank/DDBJ databases">
        <title>Genomes of Fischerella (Mastigocladus) sp. strains.</title>
        <authorList>
            <person name="Miller S.R."/>
        </authorList>
    </citation>
    <scope>NUCLEOTIDE SEQUENCE [LARGE SCALE GENOMIC DNA]</scope>
    <source>
        <strain evidence="2 3">CCMEE 5268</strain>
    </source>
</reference>
<dbReference type="PANTHER" id="PTHR30007">
    <property type="entry name" value="PHP DOMAIN PROTEIN"/>
    <property type="match status" value="1"/>
</dbReference>
<dbReference type="Proteomes" id="UP000235025">
    <property type="component" value="Unassembled WGS sequence"/>
</dbReference>
<dbReference type="EMBL" id="NMQA01000308">
    <property type="protein sequence ID" value="PLZ95445.1"/>
    <property type="molecule type" value="Genomic_DNA"/>
</dbReference>
<evidence type="ECO:0000313" key="3">
    <source>
        <dbReference type="Proteomes" id="UP000235025"/>
    </source>
</evidence>
<dbReference type="InterPro" id="IPR025161">
    <property type="entry name" value="IS402-like_dom"/>
</dbReference>
<proteinExistence type="predicted"/>